<name>A0ABR3WI86_9PEZI</name>
<evidence type="ECO:0000313" key="1">
    <source>
        <dbReference type="EMBL" id="KAL1862546.1"/>
    </source>
</evidence>
<dbReference type="EMBL" id="JAWRVE010000080">
    <property type="protein sequence ID" value="KAL1862546.1"/>
    <property type="molecule type" value="Genomic_DNA"/>
</dbReference>
<gene>
    <name evidence="1" type="ORF">Daus18300_008505</name>
</gene>
<accession>A0ABR3WI86</accession>
<protein>
    <submittedName>
        <fullName evidence="1">Uncharacterized protein</fullName>
    </submittedName>
</protein>
<sequence>MTVQEGDQVQRPHAKRSFPMAMDFEYLDEYELNEYKLFLKRRICNIGTLRANMGHANFIAMDTEHGQGFSSIGLAFATKLEPIEHAICPVAMADALGLATGQPEGAPRETAKADSICFNIRGFERSQPARERIWGPPDQDIEFEAVASKVTGFVQRCKEAEPEKPLTLVTYSSRAELSAIASLFPQLYGLFSNWVDL</sequence>
<reference evidence="1 2" key="1">
    <citation type="journal article" date="2024" name="IMA Fungus">
        <title>IMA Genome - F19 : A genome assembly and annotation guide to empower mycologists, including annotated draft genome sequences of Ceratocystis pirilliformis, Diaporthe australafricana, Fusarium ophioides, Paecilomyces lecythidis, and Sporothrix stenoceras.</title>
        <authorList>
            <person name="Aylward J."/>
            <person name="Wilson A.M."/>
            <person name="Visagie C.M."/>
            <person name="Spraker J."/>
            <person name="Barnes I."/>
            <person name="Buitendag C."/>
            <person name="Ceriani C."/>
            <person name="Del Mar Angel L."/>
            <person name="du Plessis D."/>
            <person name="Fuchs T."/>
            <person name="Gasser K."/>
            <person name="Kramer D."/>
            <person name="Li W."/>
            <person name="Munsamy K."/>
            <person name="Piso A."/>
            <person name="Price J.L."/>
            <person name="Sonnekus B."/>
            <person name="Thomas C."/>
            <person name="van der Nest A."/>
            <person name="van Dijk A."/>
            <person name="van Heerden A."/>
            <person name="van Vuuren N."/>
            <person name="Yilmaz N."/>
            <person name="Duong T.A."/>
            <person name="van der Merwe N.A."/>
            <person name="Wingfield M.J."/>
            <person name="Wingfield B.D."/>
        </authorList>
    </citation>
    <scope>NUCLEOTIDE SEQUENCE [LARGE SCALE GENOMIC DNA]</scope>
    <source>
        <strain evidence="1 2">CMW 18300</strain>
    </source>
</reference>
<proteinExistence type="predicted"/>
<comment type="caution">
    <text evidence="1">The sequence shown here is derived from an EMBL/GenBank/DDBJ whole genome shotgun (WGS) entry which is preliminary data.</text>
</comment>
<organism evidence="1 2">
    <name type="scientific">Diaporthe australafricana</name>
    <dbReference type="NCBI Taxonomy" id="127596"/>
    <lineage>
        <taxon>Eukaryota</taxon>
        <taxon>Fungi</taxon>
        <taxon>Dikarya</taxon>
        <taxon>Ascomycota</taxon>
        <taxon>Pezizomycotina</taxon>
        <taxon>Sordariomycetes</taxon>
        <taxon>Sordariomycetidae</taxon>
        <taxon>Diaporthales</taxon>
        <taxon>Diaporthaceae</taxon>
        <taxon>Diaporthe</taxon>
    </lineage>
</organism>
<keyword evidence="2" id="KW-1185">Reference proteome</keyword>
<dbReference type="Proteomes" id="UP001583177">
    <property type="component" value="Unassembled WGS sequence"/>
</dbReference>
<evidence type="ECO:0000313" key="2">
    <source>
        <dbReference type="Proteomes" id="UP001583177"/>
    </source>
</evidence>